<dbReference type="InterPro" id="IPR056944">
    <property type="entry name" value="Tubby_C-like"/>
</dbReference>
<dbReference type="AlphaFoldDB" id="A0A942TRT5"/>
<sequence length="176" mass="20737">MTLYTYKFPFYKGSTKSIDIFDEQQVKVGSFKRFYGGIFQKTIDRVMSSDFVINVRAEDTSSELFCELKENMDWRSWLRSSWSGQSSNLGDFALIDKSKIKTEPRMEIHTSQGNKYFIYKHFGDRRTFIVNETRVTLAEISYDKLLPPQTINIDLSSQELHVLEVATMYYLFTMKY</sequence>
<evidence type="ECO:0000313" key="3">
    <source>
        <dbReference type="Proteomes" id="UP000682713"/>
    </source>
</evidence>
<organism evidence="2 3">
    <name type="scientific">Lederbergia citrisecunda</name>
    <dbReference type="NCBI Taxonomy" id="2833583"/>
    <lineage>
        <taxon>Bacteria</taxon>
        <taxon>Bacillati</taxon>
        <taxon>Bacillota</taxon>
        <taxon>Bacilli</taxon>
        <taxon>Bacillales</taxon>
        <taxon>Bacillaceae</taxon>
        <taxon>Lederbergia</taxon>
    </lineage>
</organism>
<proteinExistence type="predicted"/>
<gene>
    <name evidence="2" type="ORF">KHA93_21370</name>
</gene>
<keyword evidence="3" id="KW-1185">Reference proteome</keyword>
<dbReference type="Pfam" id="PF23728">
    <property type="entry name" value="Tubby_C_like"/>
    <property type="match status" value="1"/>
</dbReference>
<evidence type="ECO:0000313" key="2">
    <source>
        <dbReference type="EMBL" id="MBS4202163.1"/>
    </source>
</evidence>
<evidence type="ECO:0000259" key="1">
    <source>
        <dbReference type="Pfam" id="PF23728"/>
    </source>
</evidence>
<reference evidence="2 3" key="1">
    <citation type="submission" date="2021-05" db="EMBL/GenBank/DDBJ databases">
        <title>Novel Bacillus species.</title>
        <authorList>
            <person name="Liu G."/>
        </authorList>
    </citation>
    <scope>NUCLEOTIDE SEQUENCE [LARGE SCALE GENOMIC DNA]</scope>
    <source>
        <strain evidence="2 3">FJAT-49732</strain>
    </source>
</reference>
<protein>
    <recommendedName>
        <fullName evidence="1">Tubby C-terminal domain-containing protein</fullName>
    </recommendedName>
</protein>
<comment type="caution">
    <text evidence="2">The sequence shown here is derived from an EMBL/GenBank/DDBJ whole genome shotgun (WGS) entry which is preliminary data.</text>
</comment>
<dbReference type="Proteomes" id="UP000682713">
    <property type="component" value="Unassembled WGS sequence"/>
</dbReference>
<name>A0A942TRT5_9BACI</name>
<feature type="domain" description="Tubby C-terminal" evidence="1">
    <location>
        <begin position="4"/>
        <end position="175"/>
    </location>
</feature>
<accession>A0A942TRT5</accession>
<dbReference type="EMBL" id="JAGYPJ010000001">
    <property type="protein sequence ID" value="MBS4202163.1"/>
    <property type="molecule type" value="Genomic_DNA"/>
</dbReference>
<dbReference type="RefSeq" id="WP_213112564.1">
    <property type="nucleotide sequence ID" value="NZ_JAGYPJ010000001.1"/>
</dbReference>